<proteinExistence type="predicted"/>
<dbReference type="InterPro" id="IPR037171">
    <property type="entry name" value="NagB/RpiA_transferase-like"/>
</dbReference>
<accession>A0A9W6BCV1</accession>
<gene>
    <name evidence="4" type="primary">PLEST006528</name>
    <name evidence="4" type="ORF">PLESTB_000215500</name>
</gene>
<evidence type="ECO:0000256" key="2">
    <source>
        <dbReference type="ARBA" id="ARBA00022884"/>
    </source>
</evidence>
<dbReference type="Proteomes" id="UP001165080">
    <property type="component" value="Unassembled WGS sequence"/>
</dbReference>
<dbReference type="FunFam" id="3.40.50.10420:FF:000001">
    <property type="entry name" value="Methenyltetrahydrofolate synthase domain-containing protein"/>
    <property type="match status" value="1"/>
</dbReference>
<evidence type="ECO:0000313" key="4">
    <source>
        <dbReference type="EMBL" id="GLC49403.1"/>
    </source>
</evidence>
<feature type="region of interest" description="Disordered" evidence="3">
    <location>
        <begin position="353"/>
        <end position="415"/>
    </location>
</feature>
<dbReference type="GO" id="GO:0005737">
    <property type="term" value="C:cytoplasm"/>
    <property type="evidence" value="ECO:0007669"/>
    <property type="project" value="TreeGrafter"/>
</dbReference>
<dbReference type="OrthoDB" id="433414at2759"/>
<dbReference type="InterPro" id="IPR002698">
    <property type="entry name" value="FTHF_cligase"/>
</dbReference>
<dbReference type="SUPFAM" id="SSF100950">
    <property type="entry name" value="NagB/RpiA/CoA transferase-like"/>
    <property type="match status" value="1"/>
</dbReference>
<feature type="compositionally biased region" description="Gly residues" evidence="3">
    <location>
        <begin position="376"/>
        <end position="415"/>
    </location>
</feature>
<dbReference type="PANTHER" id="PTHR13017">
    <property type="entry name" value="5-FORMYLTETRAHYDROFOLATE CYCLO-LIGASE-RELATED"/>
    <property type="match status" value="1"/>
</dbReference>
<dbReference type="InterPro" id="IPR024185">
    <property type="entry name" value="FTHF_cligase-like_sf"/>
</dbReference>
<dbReference type="PANTHER" id="PTHR13017:SF0">
    <property type="entry name" value="METHENYLTETRAHYDROFOLATE SYNTHASE DOMAIN-CONTAINING PROTEIN"/>
    <property type="match status" value="1"/>
</dbReference>
<dbReference type="Pfam" id="PF01812">
    <property type="entry name" value="5-FTHF_cyc-lig"/>
    <property type="match status" value="1"/>
</dbReference>
<evidence type="ECO:0000313" key="5">
    <source>
        <dbReference type="Proteomes" id="UP001165080"/>
    </source>
</evidence>
<dbReference type="GO" id="GO:0003723">
    <property type="term" value="F:RNA binding"/>
    <property type="evidence" value="ECO:0007669"/>
    <property type="project" value="UniProtKB-KW"/>
</dbReference>
<dbReference type="Gene3D" id="3.40.50.10420">
    <property type="entry name" value="NagB/RpiA/CoA transferase-like"/>
    <property type="match status" value="1"/>
</dbReference>
<reference evidence="4 5" key="1">
    <citation type="journal article" date="2023" name="Commun. Biol.">
        <title>Reorganization of the ancestral sex-determining regions during the evolution of trioecy in Pleodorina starrii.</title>
        <authorList>
            <person name="Takahashi K."/>
            <person name="Suzuki S."/>
            <person name="Kawai-Toyooka H."/>
            <person name="Yamamoto K."/>
            <person name="Hamaji T."/>
            <person name="Ootsuki R."/>
            <person name="Yamaguchi H."/>
            <person name="Kawachi M."/>
            <person name="Higashiyama T."/>
            <person name="Nozaki H."/>
        </authorList>
    </citation>
    <scope>NUCLEOTIDE SEQUENCE [LARGE SCALE GENOMIC DNA]</scope>
    <source>
        <strain evidence="4 5">NIES-4479</strain>
    </source>
</reference>
<dbReference type="AlphaFoldDB" id="A0A9W6BCV1"/>
<organism evidence="4 5">
    <name type="scientific">Pleodorina starrii</name>
    <dbReference type="NCBI Taxonomy" id="330485"/>
    <lineage>
        <taxon>Eukaryota</taxon>
        <taxon>Viridiplantae</taxon>
        <taxon>Chlorophyta</taxon>
        <taxon>core chlorophytes</taxon>
        <taxon>Chlorophyceae</taxon>
        <taxon>CS clade</taxon>
        <taxon>Chlamydomonadales</taxon>
        <taxon>Volvocaceae</taxon>
        <taxon>Pleodorina</taxon>
    </lineage>
</organism>
<name>A0A9W6BCV1_9CHLO</name>
<comment type="caution">
    <text evidence="4">The sequence shown here is derived from an EMBL/GenBank/DDBJ whole genome shotgun (WGS) entry which is preliminary data.</text>
</comment>
<keyword evidence="5" id="KW-1185">Reference proteome</keyword>
<evidence type="ECO:0000256" key="1">
    <source>
        <dbReference type="ARBA" id="ARBA00015518"/>
    </source>
</evidence>
<evidence type="ECO:0000256" key="3">
    <source>
        <dbReference type="SAM" id="MobiDB-lite"/>
    </source>
</evidence>
<sequence length="415" mass="44493">MHAHKLTRTQAHQDVSAAPSTSYKVSPICASRGLALARRHSLAQRLGSSSGQTVRPKVLAMAQAAQQPFDADSYNAERLRLDEQARNGMRAQLAADQAAEQQLPGSVAGAWKWALRKQMWNFMEANDIARFPRPVHHRIPNFVNADLAAQRLADLPEFVAAQVVKVNPDTPQKMVRNLVLTRGKTLLTPQPRLRTGFFSRLTRSSFPPQDLNEACTSAGVAKFGEPLSLDTKIKVDLIVVGSSCVDPASGARLGKGEGFAELEYGILRWMGAIDEHTLVVTTVHDCQVLQPGTIDVSKMLEHDVPVDVIVTPTQVIRTHTPLPKPAGILWHRLSPQKLGQIRVLQQLKERIEREMGTKLPTGPDETLPPLAARGKPSGGRGRGGGGGGGGRRSGGGGGGGRGQRSGGGGRGPQGA</sequence>
<dbReference type="EMBL" id="BRXU01000002">
    <property type="protein sequence ID" value="GLC49403.1"/>
    <property type="molecule type" value="Genomic_DNA"/>
</dbReference>
<keyword evidence="2" id="KW-0694">RNA-binding</keyword>
<protein>
    <recommendedName>
        <fullName evidence="1">Methenyltetrahydrofolate synthase domain-containing protein</fullName>
    </recommendedName>
</protein>